<dbReference type="AlphaFoldDB" id="A0A8T0I2H1"/>
<dbReference type="Proteomes" id="UP000822688">
    <property type="component" value="Chromosome 5"/>
</dbReference>
<evidence type="ECO:0000313" key="2">
    <source>
        <dbReference type="Proteomes" id="UP000822688"/>
    </source>
</evidence>
<organism evidence="1 2">
    <name type="scientific">Ceratodon purpureus</name>
    <name type="common">Fire moss</name>
    <name type="synonym">Dicranum purpureum</name>
    <dbReference type="NCBI Taxonomy" id="3225"/>
    <lineage>
        <taxon>Eukaryota</taxon>
        <taxon>Viridiplantae</taxon>
        <taxon>Streptophyta</taxon>
        <taxon>Embryophyta</taxon>
        <taxon>Bryophyta</taxon>
        <taxon>Bryophytina</taxon>
        <taxon>Bryopsida</taxon>
        <taxon>Dicranidae</taxon>
        <taxon>Pseudoditrichales</taxon>
        <taxon>Ditrichaceae</taxon>
        <taxon>Ceratodon</taxon>
    </lineage>
</organism>
<feature type="non-terminal residue" evidence="1">
    <location>
        <position position="1"/>
    </location>
</feature>
<keyword evidence="2" id="KW-1185">Reference proteome</keyword>
<gene>
    <name evidence="1" type="ORF">KC19_5G147600</name>
</gene>
<proteinExistence type="predicted"/>
<sequence>LVLLRQGQSWPHVKALGIRDFGFPIASIVSLRVSTSTGGRATLTNVGFRHRCQTETPTLIIASWHQRLEANPLSLAPQIFHIATPYTHLQPSQFLRISSSSPI</sequence>
<name>A0A8T0I2H1_CERPU</name>
<dbReference type="EMBL" id="CM026425">
    <property type="protein sequence ID" value="KAG0577316.1"/>
    <property type="molecule type" value="Genomic_DNA"/>
</dbReference>
<feature type="non-terminal residue" evidence="1">
    <location>
        <position position="103"/>
    </location>
</feature>
<evidence type="ECO:0000313" key="1">
    <source>
        <dbReference type="EMBL" id="KAG0577316.1"/>
    </source>
</evidence>
<accession>A0A8T0I2H1</accession>
<reference evidence="1" key="1">
    <citation type="submission" date="2020-06" db="EMBL/GenBank/DDBJ databases">
        <title>WGS assembly of Ceratodon purpureus strain R40.</title>
        <authorList>
            <person name="Carey S.B."/>
            <person name="Jenkins J."/>
            <person name="Shu S."/>
            <person name="Lovell J.T."/>
            <person name="Sreedasyam A."/>
            <person name="Maumus F."/>
            <person name="Tiley G.P."/>
            <person name="Fernandez-Pozo N."/>
            <person name="Barry K."/>
            <person name="Chen C."/>
            <person name="Wang M."/>
            <person name="Lipzen A."/>
            <person name="Daum C."/>
            <person name="Saski C.A."/>
            <person name="Payton A.C."/>
            <person name="Mcbreen J.C."/>
            <person name="Conrad R.E."/>
            <person name="Kollar L.M."/>
            <person name="Olsson S."/>
            <person name="Huttunen S."/>
            <person name="Landis J.B."/>
            <person name="Wickett N.J."/>
            <person name="Johnson M.G."/>
            <person name="Rensing S.A."/>
            <person name="Grimwood J."/>
            <person name="Schmutz J."/>
            <person name="Mcdaniel S.F."/>
        </authorList>
    </citation>
    <scope>NUCLEOTIDE SEQUENCE</scope>
    <source>
        <strain evidence="1">R40</strain>
    </source>
</reference>
<protein>
    <submittedName>
        <fullName evidence="1">Uncharacterized protein</fullName>
    </submittedName>
</protein>
<comment type="caution">
    <text evidence="1">The sequence shown here is derived from an EMBL/GenBank/DDBJ whole genome shotgun (WGS) entry which is preliminary data.</text>
</comment>